<gene>
    <name evidence="3" type="ORF">BDFB_009377</name>
</gene>
<proteinExistence type="predicted"/>
<feature type="transmembrane region" description="Helical" evidence="1">
    <location>
        <begin position="45"/>
        <end position="67"/>
    </location>
</feature>
<dbReference type="AlphaFoldDB" id="A0A482VMV5"/>
<evidence type="ECO:0000313" key="3">
    <source>
        <dbReference type="EMBL" id="RZC33996.1"/>
    </source>
</evidence>
<evidence type="ECO:0000313" key="4">
    <source>
        <dbReference type="Proteomes" id="UP000292052"/>
    </source>
</evidence>
<keyword evidence="1" id="KW-0472">Membrane</keyword>
<accession>A0A482VMV5</accession>
<dbReference type="OrthoDB" id="6775489at2759"/>
<protein>
    <recommendedName>
        <fullName evidence="5">CASP-like protein</fullName>
    </recommendedName>
</protein>
<feature type="chain" id="PRO_5019722590" description="CASP-like protein" evidence="2">
    <location>
        <begin position="22"/>
        <end position="137"/>
    </location>
</feature>
<keyword evidence="2" id="KW-0732">Signal</keyword>
<evidence type="ECO:0000256" key="1">
    <source>
        <dbReference type="SAM" id="Phobius"/>
    </source>
</evidence>
<reference evidence="3 4" key="1">
    <citation type="submission" date="2017-03" db="EMBL/GenBank/DDBJ databases">
        <title>Genome of the blue death feigning beetle - Asbolus verrucosus.</title>
        <authorList>
            <person name="Rider S.D."/>
        </authorList>
    </citation>
    <scope>NUCLEOTIDE SEQUENCE [LARGE SCALE GENOMIC DNA]</scope>
    <source>
        <strain evidence="3">Butters</strain>
        <tissue evidence="3">Head and leg muscle</tissue>
    </source>
</reference>
<keyword evidence="1" id="KW-1133">Transmembrane helix</keyword>
<dbReference type="Proteomes" id="UP000292052">
    <property type="component" value="Unassembled WGS sequence"/>
</dbReference>
<feature type="signal peptide" evidence="2">
    <location>
        <begin position="1"/>
        <end position="21"/>
    </location>
</feature>
<name>A0A482VMV5_ASBVE</name>
<keyword evidence="1" id="KW-0812">Transmembrane</keyword>
<sequence>MVLVKRTLALATLALISTAATSPTNPVKKDDSSELVGLKWSFYNIAALSTVVLVASASFASLIFLLLSPFVYKLCSLFGVCFETLIYADLLSDTNEHFRTTNKRSVEYLEPMLTTLVNAYEKYGNNDLKKKSPKTRF</sequence>
<keyword evidence="4" id="KW-1185">Reference proteome</keyword>
<evidence type="ECO:0000256" key="2">
    <source>
        <dbReference type="SAM" id="SignalP"/>
    </source>
</evidence>
<organism evidence="3 4">
    <name type="scientific">Asbolus verrucosus</name>
    <name type="common">Desert ironclad beetle</name>
    <dbReference type="NCBI Taxonomy" id="1661398"/>
    <lineage>
        <taxon>Eukaryota</taxon>
        <taxon>Metazoa</taxon>
        <taxon>Ecdysozoa</taxon>
        <taxon>Arthropoda</taxon>
        <taxon>Hexapoda</taxon>
        <taxon>Insecta</taxon>
        <taxon>Pterygota</taxon>
        <taxon>Neoptera</taxon>
        <taxon>Endopterygota</taxon>
        <taxon>Coleoptera</taxon>
        <taxon>Polyphaga</taxon>
        <taxon>Cucujiformia</taxon>
        <taxon>Tenebrionidae</taxon>
        <taxon>Pimeliinae</taxon>
        <taxon>Asbolus</taxon>
    </lineage>
</organism>
<comment type="caution">
    <text evidence="3">The sequence shown here is derived from an EMBL/GenBank/DDBJ whole genome shotgun (WGS) entry which is preliminary data.</text>
</comment>
<evidence type="ECO:0008006" key="5">
    <source>
        <dbReference type="Google" id="ProtNLM"/>
    </source>
</evidence>
<dbReference type="EMBL" id="QDEB01083919">
    <property type="protein sequence ID" value="RZC33996.1"/>
    <property type="molecule type" value="Genomic_DNA"/>
</dbReference>